<keyword evidence="1" id="KW-0472">Membrane</keyword>
<keyword evidence="1" id="KW-0812">Transmembrane</keyword>
<name>A0A091AW03_9GAMM</name>
<keyword evidence="1" id="KW-1133">Transmembrane helix</keyword>
<dbReference type="Proteomes" id="UP000029385">
    <property type="component" value="Unassembled WGS sequence"/>
</dbReference>
<comment type="caution">
    <text evidence="2">The sequence shown here is derived from an EMBL/GenBank/DDBJ whole genome shotgun (WGS) entry which is preliminary data.</text>
</comment>
<evidence type="ECO:0000256" key="1">
    <source>
        <dbReference type="SAM" id="Phobius"/>
    </source>
</evidence>
<dbReference type="AlphaFoldDB" id="A0A091AW03"/>
<dbReference type="PATRIC" id="fig|1121015.4.peg.23"/>
<sequence length="144" mass="16208">MSPPVKDVSYRRRRWLWLTFTLISGAALLAGLYSWIQKLSSGLGSSLTLEEYDYQVFIMRLALCLGVAITASSLAILLLKWARDTRRQKEWPPKGLQLAADAPIRYGKAAEQVAQRLTLAAWMLVVFALVVLAWAGWRLGPEIF</sequence>
<organism evidence="2 3">
    <name type="scientific">Arenimonas oryziterrae DSM 21050 = YC6267</name>
    <dbReference type="NCBI Taxonomy" id="1121015"/>
    <lineage>
        <taxon>Bacteria</taxon>
        <taxon>Pseudomonadati</taxon>
        <taxon>Pseudomonadota</taxon>
        <taxon>Gammaproteobacteria</taxon>
        <taxon>Lysobacterales</taxon>
        <taxon>Lysobacteraceae</taxon>
        <taxon>Arenimonas</taxon>
    </lineage>
</organism>
<feature type="transmembrane region" description="Helical" evidence="1">
    <location>
        <begin position="117"/>
        <end position="137"/>
    </location>
</feature>
<protein>
    <submittedName>
        <fullName evidence="2">Uncharacterized protein</fullName>
    </submittedName>
</protein>
<feature type="transmembrane region" description="Helical" evidence="1">
    <location>
        <begin position="15"/>
        <end position="36"/>
    </location>
</feature>
<keyword evidence="3" id="KW-1185">Reference proteome</keyword>
<gene>
    <name evidence="2" type="ORF">N789_00110</name>
</gene>
<evidence type="ECO:0000313" key="2">
    <source>
        <dbReference type="EMBL" id="KFN44443.1"/>
    </source>
</evidence>
<feature type="transmembrane region" description="Helical" evidence="1">
    <location>
        <begin position="56"/>
        <end position="79"/>
    </location>
</feature>
<dbReference type="EMBL" id="AVCI01000001">
    <property type="protein sequence ID" value="KFN44443.1"/>
    <property type="molecule type" value="Genomic_DNA"/>
</dbReference>
<evidence type="ECO:0000313" key="3">
    <source>
        <dbReference type="Proteomes" id="UP000029385"/>
    </source>
</evidence>
<accession>A0A091AW03</accession>
<proteinExistence type="predicted"/>
<reference evidence="2 3" key="1">
    <citation type="submission" date="2013-09" db="EMBL/GenBank/DDBJ databases">
        <title>Genome sequencing of Arenimonas oryziterrae.</title>
        <authorList>
            <person name="Chen F."/>
            <person name="Wang G."/>
        </authorList>
    </citation>
    <scope>NUCLEOTIDE SEQUENCE [LARGE SCALE GENOMIC DNA]</scope>
    <source>
        <strain evidence="2 3">YC6267</strain>
    </source>
</reference>
<dbReference type="RefSeq" id="WP_022968615.1">
    <property type="nucleotide sequence ID" value="NZ_ATVD01000002.1"/>
</dbReference>